<evidence type="ECO:0000313" key="2">
    <source>
        <dbReference type="EMBL" id="PLR25570.1"/>
    </source>
</evidence>
<keyword evidence="1" id="KW-0812">Transmembrane</keyword>
<feature type="transmembrane region" description="Helical" evidence="1">
    <location>
        <begin position="99"/>
        <end position="117"/>
    </location>
</feature>
<dbReference type="Proteomes" id="UP000234479">
    <property type="component" value="Unassembled WGS sequence"/>
</dbReference>
<keyword evidence="1" id="KW-0472">Membrane</keyword>
<feature type="transmembrane region" description="Helical" evidence="1">
    <location>
        <begin position="72"/>
        <end position="93"/>
    </location>
</feature>
<dbReference type="EMBL" id="PJRS01000020">
    <property type="protein sequence ID" value="PLR25570.1"/>
    <property type="molecule type" value="Genomic_DNA"/>
</dbReference>
<reference evidence="2 3" key="1">
    <citation type="submission" date="2017-12" db="EMBL/GenBank/DDBJ databases">
        <title>The genome sequence of Caulobacter sp. 410.</title>
        <authorList>
            <person name="Gao J."/>
            <person name="Mao X."/>
            <person name="Sun J."/>
        </authorList>
    </citation>
    <scope>NUCLEOTIDE SEQUENCE [LARGE SCALE GENOMIC DNA]</scope>
    <source>
        <strain evidence="2 3">410</strain>
    </source>
</reference>
<evidence type="ECO:0000256" key="1">
    <source>
        <dbReference type="SAM" id="Phobius"/>
    </source>
</evidence>
<dbReference type="AlphaFoldDB" id="A0A2N5DHM0"/>
<comment type="caution">
    <text evidence="2">The sequence shown here is derived from an EMBL/GenBank/DDBJ whole genome shotgun (WGS) entry which is preliminary data.</text>
</comment>
<keyword evidence="3" id="KW-1185">Reference proteome</keyword>
<gene>
    <name evidence="2" type="ORF">SGCZBJ_10990</name>
</gene>
<protein>
    <submittedName>
        <fullName evidence="2">Uncharacterized protein</fullName>
    </submittedName>
</protein>
<accession>A0A2N5DHM0</accession>
<feature type="transmembrane region" description="Helical" evidence="1">
    <location>
        <begin position="40"/>
        <end position="60"/>
    </location>
</feature>
<proteinExistence type="predicted"/>
<sequence length="183" mass="18503">MDLPVKPRTLRAAGWGLAALLLAAPWLAMQVTDEVAWSPWDFALFAAMLGGAGLMLELAVMRSRHMAYRAGAVLAVGAAFLMIWASLAVGIVGNEGDQINLAYPGVVALALATAAAWRFRAAGLAKAMLVAAATLAAIAVFALSTGPGGSPGALAEILVANGVFAALFAGAAVLFSLAARRGG</sequence>
<feature type="transmembrane region" description="Helical" evidence="1">
    <location>
        <begin position="157"/>
        <end position="179"/>
    </location>
</feature>
<feature type="transmembrane region" description="Helical" evidence="1">
    <location>
        <begin position="124"/>
        <end position="145"/>
    </location>
</feature>
<keyword evidence="1" id="KW-1133">Transmembrane helix</keyword>
<organism evidence="2 3">
    <name type="scientific">Caulobacter zeae</name>
    <dbReference type="NCBI Taxonomy" id="2055137"/>
    <lineage>
        <taxon>Bacteria</taxon>
        <taxon>Pseudomonadati</taxon>
        <taxon>Pseudomonadota</taxon>
        <taxon>Alphaproteobacteria</taxon>
        <taxon>Caulobacterales</taxon>
        <taxon>Caulobacteraceae</taxon>
        <taxon>Caulobacter</taxon>
    </lineage>
</organism>
<evidence type="ECO:0000313" key="3">
    <source>
        <dbReference type="Proteomes" id="UP000234479"/>
    </source>
</evidence>
<name>A0A2N5DHM0_9CAUL</name>